<keyword evidence="3" id="KW-1185">Reference proteome</keyword>
<evidence type="ECO:0000259" key="1">
    <source>
        <dbReference type="PROSITE" id="PS50404"/>
    </source>
</evidence>
<dbReference type="PANTHER" id="PTHR43968:SF6">
    <property type="entry name" value="GLUTATHIONE S-TRANSFERASE OMEGA"/>
    <property type="match status" value="1"/>
</dbReference>
<accession>A0ABQ2WIF8</accession>
<evidence type="ECO:0000313" key="2">
    <source>
        <dbReference type="EMBL" id="GGW58215.1"/>
    </source>
</evidence>
<dbReference type="InterPro" id="IPR004045">
    <property type="entry name" value="Glutathione_S-Trfase_N"/>
</dbReference>
<organism evidence="2 3">
    <name type="scientific">Alishewanella tabrizica</name>
    <dbReference type="NCBI Taxonomy" id="671278"/>
    <lineage>
        <taxon>Bacteria</taxon>
        <taxon>Pseudomonadati</taxon>
        <taxon>Pseudomonadota</taxon>
        <taxon>Gammaproteobacteria</taxon>
        <taxon>Alteromonadales</taxon>
        <taxon>Alteromonadaceae</taxon>
        <taxon>Alishewanella</taxon>
    </lineage>
</organism>
<dbReference type="Gene3D" id="3.40.30.10">
    <property type="entry name" value="Glutaredoxin"/>
    <property type="match status" value="1"/>
</dbReference>
<dbReference type="EMBL" id="BMYR01000004">
    <property type="protein sequence ID" value="GGW58215.1"/>
    <property type="molecule type" value="Genomic_DNA"/>
</dbReference>
<dbReference type="PROSITE" id="PS50404">
    <property type="entry name" value="GST_NTER"/>
    <property type="match status" value="1"/>
</dbReference>
<dbReference type="PANTHER" id="PTHR43968">
    <property type="match status" value="1"/>
</dbReference>
<dbReference type="InterPro" id="IPR050983">
    <property type="entry name" value="GST_Omega/HSP26"/>
</dbReference>
<dbReference type="CDD" id="cd00570">
    <property type="entry name" value="GST_N_family"/>
    <property type="match status" value="1"/>
</dbReference>
<dbReference type="InterPro" id="IPR036249">
    <property type="entry name" value="Thioredoxin-like_sf"/>
</dbReference>
<dbReference type="Gene3D" id="1.20.1050.10">
    <property type="match status" value="1"/>
</dbReference>
<evidence type="ECO:0000313" key="3">
    <source>
        <dbReference type="Proteomes" id="UP000634667"/>
    </source>
</evidence>
<dbReference type="Pfam" id="PF13417">
    <property type="entry name" value="GST_N_3"/>
    <property type="match status" value="1"/>
</dbReference>
<reference evidence="3" key="1">
    <citation type="journal article" date="2019" name="Int. J. Syst. Evol. Microbiol.">
        <title>The Global Catalogue of Microorganisms (GCM) 10K type strain sequencing project: providing services to taxonomists for standard genome sequencing and annotation.</title>
        <authorList>
            <consortium name="The Broad Institute Genomics Platform"/>
            <consortium name="The Broad Institute Genome Sequencing Center for Infectious Disease"/>
            <person name="Wu L."/>
            <person name="Ma J."/>
        </authorList>
    </citation>
    <scope>NUCLEOTIDE SEQUENCE [LARGE SCALE GENOMIC DNA]</scope>
    <source>
        <strain evidence="3">KCTC 23723</strain>
    </source>
</reference>
<dbReference type="Proteomes" id="UP000634667">
    <property type="component" value="Unassembled WGS sequence"/>
</dbReference>
<sequence>MKLYGSQTSPYVRRIRLLLAEQPYHYENMQIFAEEDRQKLLDLNPTLKIPMLEDNQQVIFDSGVIYRYIAAQMALPPLSWYQENQLTLINAVNDSLVSLFLCQRSGLDTNEDRLFFNAQKERIAASMFVLEQQAANHEFDQWHYPTMALFSLMDWVIYRELLEVDAYPALLACVNMHQHHFGVAESDPRLA</sequence>
<feature type="domain" description="GST N-terminal" evidence="1">
    <location>
        <begin position="1"/>
        <end position="77"/>
    </location>
</feature>
<name>A0ABQ2WIF8_9ALTE</name>
<protein>
    <recommendedName>
        <fullName evidence="1">GST N-terminal domain-containing protein</fullName>
    </recommendedName>
</protein>
<comment type="caution">
    <text evidence="2">The sequence shown here is derived from an EMBL/GenBank/DDBJ whole genome shotgun (WGS) entry which is preliminary data.</text>
</comment>
<proteinExistence type="predicted"/>
<gene>
    <name evidence="2" type="ORF">GCM10008111_12980</name>
</gene>
<dbReference type="SUPFAM" id="SSF52833">
    <property type="entry name" value="Thioredoxin-like"/>
    <property type="match status" value="1"/>
</dbReference>